<dbReference type="Proteomes" id="UP000198384">
    <property type="component" value="Unassembled WGS sequence"/>
</dbReference>
<keyword evidence="3" id="KW-1185">Reference proteome</keyword>
<keyword evidence="1" id="KW-0472">Membrane</keyword>
<organism evidence="2 3">
    <name type="scientific">Lutibacter agarilyticus</name>
    <dbReference type="NCBI Taxonomy" id="1109740"/>
    <lineage>
        <taxon>Bacteria</taxon>
        <taxon>Pseudomonadati</taxon>
        <taxon>Bacteroidota</taxon>
        <taxon>Flavobacteriia</taxon>
        <taxon>Flavobacteriales</taxon>
        <taxon>Flavobacteriaceae</taxon>
        <taxon>Lutibacter</taxon>
    </lineage>
</organism>
<protein>
    <submittedName>
        <fullName evidence="2">Uncharacterized protein</fullName>
    </submittedName>
</protein>
<feature type="transmembrane region" description="Helical" evidence="1">
    <location>
        <begin position="6"/>
        <end position="24"/>
    </location>
</feature>
<evidence type="ECO:0000313" key="2">
    <source>
        <dbReference type="EMBL" id="SNR68550.1"/>
    </source>
</evidence>
<dbReference type="RefSeq" id="WP_089382404.1">
    <property type="nucleotide sequence ID" value="NZ_FZNT01000008.1"/>
</dbReference>
<proteinExistence type="predicted"/>
<dbReference type="EMBL" id="FZNT01000008">
    <property type="protein sequence ID" value="SNR68550.1"/>
    <property type="molecule type" value="Genomic_DNA"/>
</dbReference>
<reference evidence="2 3" key="1">
    <citation type="submission" date="2017-06" db="EMBL/GenBank/DDBJ databases">
        <authorList>
            <person name="Kim H.J."/>
            <person name="Triplett B.A."/>
        </authorList>
    </citation>
    <scope>NUCLEOTIDE SEQUENCE [LARGE SCALE GENOMIC DNA]</scope>
    <source>
        <strain evidence="2 3">DSM 29150</strain>
    </source>
</reference>
<keyword evidence="1" id="KW-1133">Transmembrane helix</keyword>
<accession>A0A238YBZ9</accession>
<sequence length="201" mass="24332">MGEFLQAIGGIFLFGLLIYIMMQYQSNKEELKKSNRELAKHSWKAKEFIREYSISTRNENPIMSKDNYNKKLSEILNNPEERKLINESIIRDREYENRIKVDNKRKRKIGYKYDIEIFEIFGTNNRLSKSELLKSITLKYNKNEIWAIEVMNIWLENNLITQCYNNKQMYKVGNVLEDSFYKIDEEDIIRNEWLKKQDLEF</sequence>
<gene>
    <name evidence="2" type="ORF">SAMN06265371_108210</name>
</gene>
<evidence type="ECO:0000256" key="1">
    <source>
        <dbReference type="SAM" id="Phobius"/>
    </source>
</evidence>
<keyword evidence="1" id="KW-0812">Transmembrane</keyword>
<name>A0A238YBZ9_9FLAO</name>
<dbReference type="AlphaFoldDB" id="A0A238YBZ9"/>
<evidence type="ECO:0000313" key="3">
    <source>
        <dbReference type="Proteomes" id="UP000198384"/>
    </source>
</evidence>